<dbReference type="InParanoid" id="A0A218YUA0"/>
<dbReference type="EMBL" id="MZNU01000389">
    <property type="protein sequence ID" value="OWO98572.1"/>
    <property type="molecule type" value="Genomic_DNA"/>
</dbReference>
<dbReference type="GO" id="GO:0016787">
    <property type="term" value="F:hydrolase activity"/>
    <property type="evidence" value="ECO:0007669"/>
    <property type="project" value="InterPro"/>
</dbReference>
<feature type="chain" id="PRO_5012804243" description="SGNH hydrolase-type esterase domain-containing protein" evidence="1">
    <location>
        <begin position="18"/>
        <end position="256"/>
    </location>
</feature>
<feature type="signal peptide" evidence="1">
    <location>
        <begin position="1"/>
        <end position="17"/>
    </location>
</feature>
<reference evidence="3 4" key="1">
    <citation type="submission" date="2017-04" db="EMBL/GenBank/DDBJ databases">
        <title>Draft genome sequence of Marssonina coronaria NL1: causal agent of apple blotch.</title>
        <authorList>
            <person name="Cheng Q."/>
        </authorList>
    </citation>
    <scope>NUCLEOTIDE SEQUENCE [LARGE SCALE GENOMIC DNA]</scope>
    <source>
        <strain evidence="3 4">NL1</strain>
    </source>
</reference>
<accession>A0A218YUA0</accession>
<dbReference type="InterPro" id="IPR037459">
    <property type="entry name" value="RhgT-like"/>
</dbReference>
<dbReference type="OrthoDB" id="5041285at2759"/>
<name>A0A218YUA0_9HELO</name>
<dbReference type="Gene3D" id="3.40.50.1110">
    <property type="entry name" value="SGNH hydrolase"/>
    <property type="match status" value="1"/>
</dbReference>
<evidence type="ECO:0000259" key="2">
    <source>
        <dbReference type="Pfam" id="PF13472"/>
    </source>
</evidence>
<dbReference type="STRING" id="503106.A0A218YUA0"/>
<dbReference type="Proteomes" id="UP000242519">
    <property type="component" value="Unassembled WGS sequence"/>
</dbReference>
<protein>
    <recommendedName>
        <fullName evidence="2">SGNH hydrolase-type esterase domain-containing protein</fullName>
    </recommendedName>
</protein>
<sequence>MLVSILCQLAITALATASPIEKKAALPPTFLLAGDSTTAKTTATGGGWGDGFLSTLVGGATGVNFGRNGATTESFVANGVWAKVIDEIKKQKAAYTPYVTLQFGHNDQKTEKNISVEKYSANLKALAGEVTAAGGTPILVTPIARRKYKGGAISPDLAAQVTATLQVARDIGSAYIDLNAASTKYLNAIGEQKARTYDLRNGDATHLNAQAGKVFGNMASQLISASQVGNAVKAYLKQDQAIIDAIASGTYILPSA</sequence>
<comment type="caution">
    <text evidence="3">The sequence shown here is derived from an EMBL/GenBank/DDBJ whole genome shotgun (WGS) entry which is preliminary data.</text>
</comment>
<keyword evidence="1" id="KW-0732">Signal</keyword>
<dbReference type="Pfam" id="PF13472">
    <property type="entry name" value="Lipase_GDSL_2"/>
    <property type="match status" value="1"/>
</dbReference>
<evidence type="ECO:0000313" key="3">
    <source>
        <dbReference type="EMBL" id="OWO98572.1"/>
    </source>
</evidence>
<evidence type="ECO:0000313" key="4">
    <source>
        <dbReference type="Proteomes" id="UP000242519"/>
    </source>
</evidence>
<gene>
    <name evidence="3" type="ORF">B2J93_2890</name>
</gene>
<dbReference type="PANTHER" id="PTHR43695">
    <property type="entry name" value="PUTATIVE (AFU_ORTHOLOGUE AFUA_2G17250)-RELATED"/>
    <property type="match status" value="1"/>
</dbReference>
<dbReference type="PANTHER" id="PTHR43695:SF2">
    <property type="entry name" value="PUTATIVE (AFU_ORTHOLOGUE AFUA_2G17250)-RELATED"/>
    <property type="match status" value="1"/>
</dbReference>
<dbReference type="SUPFAM" id="SSF52266">
    <property type="entry name" value="SGNH hydrolase"/>
    <property type="match status" value="1"/>
</dbReference>
<organism evidence="3 4">
    <name type="scientific">Diplocarpon coronariae</name>
    <dbReference type="NCBI Taxonomy" id="2795749"/>
    <lineage>
        <taxon>Eukaryota</taxon>
        <taxon>Fungi</taxon>
        <taxon>Dikarya</taxon>
        <taxon>Ascomycota</taxon>
        <taxon>Pezizomycotina</taxon>
        <taxon>Leotiomycetes</taxon>
        <taxon>Helotiales</taxon>
        <taxon>Drepanopezizaceae</taxon>
        <taxon>Diplocarpon</taxon>
    </lineage>
</organism>
<dbReference type="AlphaFoldDB" id="A0A218YUA0"/>
<dbReference type="InterPro" id="IPR036514">
    <property type="entry name" value="SGNH_hydro_sf"/>
</dbReference>
<evidence type="ECO:0000256" key="1">
    <source>
        <dbReference type="SAM" id="SignalP"/>
    </source>
</evidence>
<keyword evidence="4" id="KW-1185">Reference proteome</keyword>
<feature type="domain" description="SGNH hydrolase-type esterase" evidence="2">
    <location>
        <begin position="33"/>
        <end position="210"/>
    </location>
</feature>
<dbReference type="InterPro" id="IPR013830">
    <property type="entry name" value="SGNH_hydro"/>
</dbReference>
<proteinExistence type="predicted"/>